<reference evidence="1" key="1">
    <citation type="journal article" date="2013" name="Genetics">
        <title>The draft genome and transcriptome of Panagrellus redivivus are shaped by the harsh demands of a free-living lifestyle.</title>
        <authorList>
            <person name="Srinivasan J."/>
            <person name="Dillman A.R."/>
            <person name="Macchietto M.G."/>
            <person name="Heikkinen L."/>
            <person name="Lakso M."/>
            <person name="Fracchia K.M."/>
            <person name="Antoshechkin I."/>
            <person name="Mortazavi A."/>
            <person name="Wong G."/>
            <person name="Sternberg P.W."/>
        </authorList>
    </citation>
    <scope>NUCLEOTIDE SEQUENCE [LARGE SCALE GENOMIC DNA]</scope>
    <source>
        <strain evidence="1">MT8872</strain>
    </source>
</reference>
<keyword evidence="1" id="KW-1185">Reference proteome</keyword>
<accession>A0A7E4UWM0</accession>
<dbReference type="Proteomes" id="UP000492821">
    <property type="component" value="Unassembled WGS sequence"/>
</dbReference>
<dbReference type="WBParaSite" id="Pan_g13698.t3">
    <property type="protein sequence ID" value="Pan_g13698.t3"/>
    <property type="gene ID" value="Pan_g13698"/>
</dbReference>
<evidence type="ECO:0000313" key="1">
    <source>
        <dbReference type="Proteomes" id="UP000492821"/>
    </source>
</evidence>
<dbReference type="AlphaFoldDB" id="A0A7E4UWM0"/>
<name>A0A7E4UWM0_PANRE</name>
<organism evidence="1 2">
    <name type="scientific">Panagrellus redivivus</name>
    <name type="common">Microworm</name>
    <dbReference type="NCBI Taxonomy" id="6233"/>
    <lineage>
        <taxon>Eukaryota</taxon>
        <taxon>Metazoa</taxon>
        <taxon>Ecdysozoa</taxon>
        <taxon>Nematoda</taxon>
        <taxon>Chromadorea</taxon>
        <taxon>Rhabditida</taxon>
        <taxon>Tylenchina</taxon>
        <taxon>Panagrolaimomorpha</taxon>
        <taxon>Panagrolaimoidea</taxon>
        <taxon>Panagrolaimidae</taxon>
        <taxon>Panagrellus</taxon>
    </lineage>
</organism>
<proteinExistence type="predicted"/>
<reference evidence="2" key="2">
    <citation type="submission" date="2020-10" db="UniProtKB">
        <authorList>
            <consortium name="WormBaseParasite"/>
        </authorList>
    </citation>
    <scope>IDENTIFICATION</scope>
</reference>
<sequence length="83" mass="9522">MVPDVDFPVTRNDEQRLMVFTSAHQSERLTVVFARYLRQILQTIRAHLDVPVAAIDIIFPGISHILRTNLTMITEIVGVEVRH</sequence>
<evidence type="ECO:0000313" key="2">
    <source>
        <dbReference type="WBParaSite" id="Pan_g13698.t3"/>
    </source>
</evidence>
<protein>
    <submittedName>
        <fullName evidence="2">Hydantoinase_A domain-containing protein</fullName>
    </submittedName>
</protein>